<dbReference type="EMBL" id="JADOXO010000222">
    <property type="protein sequence ID" value="KAF9809044.1"/>
    <property type="molecule type" value="Genomic_DNA"/>
</dbReference>
<feature type="domain" description="C2H2-type" evidence="3">
    <location>
        <begin position="480"/>
        <end position="507"/>
    </location>
</feature>
<dbReference type="Gene3D" id="3.30.160.60">
    <property type="entry name" value="Classic Zinc Finger"/>
    <property type="match status" value="1"/>
</dbReference>
<reference evidence="4" key="1">
    <citation type="submission" date="2020-11" db="EMBL/GenBank/DDBJ databases">
        <authorList>
            <person name="Koelle M."/>
            <person name="Horta M.A.C."/>
            <person name="Nowrousian M."/>
            <person name="Ohm R.A."/>
            <person name="Benz P."/>
            <person name="Pilgard A."/>
        </authorList>
    </citation>
    <scope>NUCLEOTIDE SEQUENCE</scope>
    <source>
        <strain evidence="4">FPRL280</strain>
    </source>
</reference>
<dbReference type="PROSITE" id="PS50157">
    <property type="entry name" value="ZINC_FINGER_C2H2_2"/>
    <property type="match status" value="1"/>
</dbReference>
<keyword evidence="1" id="KW-0479">Metal-binding</keyword>
<feature type="compositionally biased region" description="Polar residues" evidence="2">
    <location>
        <begin position="423"/>
        <end position="442"/>
    </location>
</feature>
<feature type="compositionally biased region" description="Polar residues" evidence="2">
    <location>
        <begin position="355"/>
        <end position="370"/>
    </location>
</feature>
<sequence length="522" mass="56873">MSVQGFDLSEYFDSLPLLIAPYEQIPEQVEAYHLPPTPPKLFMPVSPQASSHLHQSAPPYREFDELNHAHYTPVPSNPLQLLLDGVGWPSSSGMMDTYYSEPRASSAALQSMNAYTGSYGEFGVSEVYALSPPQVTYPQPAPTHQAALHLQGEPSTVVYLSDNGWPSMTGLPTVHAQLTPSSPSTTLASTASSPTSTMSMSLGYFSVPAENTIHEISIPTHDTYDNEHGPMAVFSPMPPSPLPTAGPSTGRYTVHKGRLIASSRRVATACAPTPGSGTHYVPSLSPSGLPTGGQKKAHTGYEGYVPNAATNGNTDVFFDNNNIDYCEKAIGKHVADNGDELADAVRPAVKRPRVSPSTGLSSARTRTQTQPRRKGVRSKPPAPLLPDPREQYAQQESRKRKNKDDNDDITTISIKPSKKARQAVTQSQQLEGGGSKRSNTNKNLFCPFGCRKEAFHSKYELNRHLVESCMPNPGRKESQLPCPLCGKKLKRAWTLKRHLTTRTGECKAKEEERRILASAAQR</sequence>
<evidence type="ECO:0000256" key="2">
    <source>
        <dbReference type="SAM" id="MobiDB-lite"/>
    </source>
</evidence>
<reference evidence="4" key="2">
    <citation type="journal article" name="Front. Microbiol.">
        <title>Degradative Capacity of Two Strains of Rhodonia placenta: From Phenotype to Genotype.</title>
        <authorList>
            <person name="Kolle M."/>
            <person name="Horta M.A.C."/>
            <person name="Nowrousian M."/>
            <person name="Ohm R.A."/>
            <person name="Benz J.P."/>
            <person name="Pilgard A."/>
        </authorList>
    </citation>
    <scope>NUCLEOTIDE SEQUENCE</scope>
    <source>
        <strain evidence="4">FPRL280</strain>
    </source>
</reference>
<evidence type="ECO:0000313" key="5">
    <source>
        <dbReference type="Proteomes" id="UP000639403"/>
    </source>
</evidence>
<organism evidence="4 5">
    <name type="scientific">Rhodonia placenta</name>
    <dbReference type="NCBI Taxonomy" id="104341"/>
    <lineage>
        <taxon>Eukaryota</taxon>
        <taxon>Fungi</taxon>
        <taxon>Dikarya</taxon>
        <taxon>Basidiomycota</taxon>
        <taxon>Agaricomycotina</taxon>
        <taxon>Agaricomycetes</taxon>
        <taxon>Polyporales</taxon>
        <taxon>Adustoporiaceae</taxon>
        <taxon>Rhodonia</taxon>
    </lineage>
</organism>
<gene>
    <name evidence="4" type="ORF">IEO21_07617</name>
</gene>
<proteinExistence type="predicted"/>
<evidence type="ECO:0000256" key="1">
    <source>
        <dbReference type="PROSITE-ProRule" id="PRU00042"/>
    </source>
</evidence>
<evidence type="ECO:0000259" key="3">
    <source>
        <dbReference type="PROSITE" id="PS50157"/>
    </source>
</evidence>
<accession>A0A8H7U052</accession>
<comment type="caution">
    <text evidence="4">The sequence shown here is derived from an EMBL/GenBank/DDBJ whole genome shotgun (WGS) entry which is preliminary data.</text>
</comment>
<name>A0A8H7U052_9APHY</name>
<dbReference type="GO" id="GO:0008270">
    <property type="term" value="F:zinc ion binding"/>
    <property type="evidence" value="ECO:0007669"/>
    <property type="project" value="UniProtKB-KW"/>
</dbReference>
<protein>
    <recommendedName>
        <fullName evidence="3">C2H2-type domain-containing protein</fullName>
    </recommendedName>
</protein>
<dbReference type="AlphaFoldDB" id="A0A8H7U052"/>
<dbReference type="Proteomes" id="UP000639403">
    <property type="component" value="Unassembled WGS sequence"/>
</dbReference>
<keyword evidence="1" id="KW-0863">Zinc-finger</keyword>
<feature type="region of interest" description="Disordered" evidence="2">
    <location>
        <begin position="344"/>
        <end position="442"/>
    </location>
</feature>
<keyword evidence="1" id="KW-0862">Zinc</keyword>
<evidence type="ECO:0000313" key="4">
    <source>
        <dbReference type="EMBL" id="KAF9809044.1"/>
    </source>
</evidence>
<dbReference type="InterPro" id="IPR013087">
    <property type="entry name" value="Znf_C2H2_type"/>
</dbReference>